<dbReference type="PANTHER" id="PTHR11907">
    <property type="entry name" value="AMIDOPHOSPHORIBOSYLTRANSFERASE"/>
    <property type="match status" value="1"/>
</dbReference>
<dbReference type="STRING" id="202789.GCA_001457435_01373"/>
<dbReference type="Pfam" id="PF13537">
    <property type="entry name" value="GATase_7"/>
    <property type="match status" value="1"/>
</dbReference>
<dbReference type="EMBL" id="AGWL01000003">
    <property type="protein sequence ID" value="EKU95391.1"/>
    <property type="molecule type" value="Genomic_DNA"/>
</dbReference>
<sequence>MGLPRTSKPEGLALGGFFAITSRRQIEEDVFFGTDYHSHLGNYRAGLALWDKKLGYNREIHSIQKNSFRSRFSDFLTEFHGTSGIGCIADDAPSPLIISSHLGTYAISFVGVINNLSELRDELLETHGIHFNTQSASRINPTELVSALINTQDTFTAGIRYAQERVEGSCSLVLMLDDGRLIAGRDRLGRLPIIIGQDEDGYALALESFAFEKLGYEYVCELGPNEISEITPEGMEQLAAPSTEMQICSFMWNYYGYPTSTYEGVNVEIMRNRNGEIMAEEENDPELFSKLDYISGMPDSGVPHAMGYAFQSGVKFARCYIKYTPTWSRSFMPHLQGSRNRIARMKQVPVKELIDGKNILFVDDSIVRGTQLRQTVEFLKANGAKEVHMRSACPPMMYSCPFLNFSASNSELELITRRIIMEFEGEPGFKHIDEYADKDTERGKNLRHSLAERFGFTSLEFQSLDGIVKAIGIDRKKLCTYCWTGDKAAFGRALRARKAARQEAAAGAEYIEGSDAAKSAESASRTSNTSRTSDDSRMKSAARARARARGTTLLIPSPAHRGETAPRSETTSRGETALRSETELRAEAARATTTKIGKQNA</sequence>
<dbReference type="SUPFAM" id="SSF53271">
    <property type="entry name" value="PRTase-like"/>
    <property type="match status" value="1"/>
</dbReference>
<protein>
    <submittedName>
        <fullName evidence="5">Amidophosphoribosyltransferase</fullName>
    </submittedName>
</protein>
<evidence type="ECO:0000256" key="1">
    <source>
        <dbReference type="ARBA" id="ARBA00022679"/>
    </source>
</evidence>
<proteinExistence type="predicted"/>
<keyword evidence="6" id="KW-1185">Reference proteome</keyword>
<accession>K9EHV0</accession>
<gene>
    <name evidence="5" type="ORF">HMPREF9233_00756</name>
</gene>
<feature type="domain" description="Glutamine amidotransferase type-2" evidence="4">
    <location>
        <begin position="12"/>
        <end position="233"/>
    </location>
</feature>
<reference evidence="5 6" key="1">
    <citation type="submission" date="2012-09" db="EMBL/GenBank/DDBJ databases">
        <title>The Genome Sequence of Actinobaculum massiliae ACS-171-V-COL2.</title>
        <authorList>
            <consortium name="The Broad Institute Genome Sequencing Platform"/>
            <person name="Earl A."/>
            <person name="Ward D."/>
            <person name="Feldgarden M."/>
            <person name="Gevers D."/>
            <person name="Saerens B."/>
            <person name="Vaneechoutte M."/>
            <person name="Walker B."/>
            <person name="Young S.K."/>
            <person name="Zeng Q."/>
            <person name="Gargeya S."/>
            <person name="Fitzgerald M."/>
            <person name="Haas B."/>
            <person name="Abouelleil A."/>
            <person name="Alvarado L."/>
            <person name="Arachchi H.M."/>
            <person name="Berlin A."/>
            <person name="Chapman S.B."/>
            <person name="Goldberg J."/>
            <person name="Griggs A."/>
            <person name="Gujja S."/>
            <person name="Hansen M."/>
            <person name="Howarth C."/>
            <person name="Imamovic A."/>
            <person name="Larimer J."/>
            <person name="McCowen C."/>
            <person name="Montmayeur A."/>
            <person name="Murphy C."/>
            <person name="Neiman D."/>
            <person name="Pearson M."/>
            <person name="Priest M."/>
            <person name="Roberts A."/>
            <person name="Saif S."/>
            <person name="Shea T."/>
            <person name="Sisk P."/>
            <person name="Sykes S."/>
            <person name="Wortman J."/>
            <person name="Nusbaum C."/>
            <person name="Birren B."/>
        </authorList>
    </citation>
    <scope>NUCLEOTIDE SEQUENCE [LARGE SCALE GENOMIC DNA]</scope>
    <source>
        <strain evidence="6">ACS-171-V-Col2</strain>
    </source>
</reference>
<dbReference type="eggNOG" id="COG0034">
    <property type="taxonomic scope" value="Bacteria"/>
</dbReference>
<dbReference type="GO" id="GO:0016757">
    <property type="term" value="F:glycosyltransferase activity"/>
    <property type="evidence" value="ECO:0007669"/>
    <property type="project" value="UniProtKB-KW"/>
</dbReference>
<dbReference type="PATRIC" id="fig|883066.3.peg.782"/>
<dbReference type="InterPro" id="IPR017932">
    <property type="entry name" value="GATase_2_dom"/>
</dbReference>
<evidence type="ECO:0000313" key="5">
    <source>
        <dbReference type="EMBL" id="EKU95391.1"/>
    </source>
</evidence>
<dbReference type="HOGENOM" id="CLU_022389_4_0_11"/>
<dbReference type="Gene3D" id="3.60.20.10">
    <property type="entry name" value="Glutamine Phosphoribosylpyrophosphate, subunit 1, domain 1"/>
    <property type="match status" value="1"/>
</dbReference>
<feature type="region of interest" description="Disordered" evidence="3">
    <location>
        <begin position="513"/>
        <end position="601"/>
    </location>
</feature>
<keyword evidence="2" id="KW-0315">Glutamine amidotransferase</keyword>
<dbReference type="InterPro" id="IPR029055">
    <property type="entry name" value="Ntn_hydrolases_N"/>
</dbReference>
<comment type="caution">
    <text evidence="5">The sequence shown here is derived from an EMBL/GenBank/DDBJ whole genome shotgun (WGS) entry which is preliminary data.</text>
</comment>
<name>K9EHV0_9ACTO</name>
<dbReference type="Proteomes" id="UP000009888">
    <property type="component" value="Unassembled WGS sequence"/>
</dbReference>
<feature type="compositionally biased region" description="Low complexity" evidence="3">
    <location>
        <begin position="519"/>
        <end position="531"/>
    </location>
</feature>
<evidence type="ECO:0000256" key="3">
    <source>
        <dbReference type="SAM" id="MobiDB-lite"/>
    </source>
</evidence>
<keyword evidence="5" id="KW-0328">Glycosyltransferase</keyword>
<evidence type="ECO:0000259" key="4">
    <source>
        <dbReference type="PROSITE" id="PS51278"/>
    </source>
</evidence>
<dbReference type="CDD" id="cd06223">
    <property type="entry name" value="PRTases_typeI"/>
    <property type="match status" value="1"/>
</dbReference>
<keyword evidence="1 5" id="KW-0808">Transferase</keyword>
<evidence type="ECO:0000256" key="2">
    <source>
        <dbReference type="ARBA" id="ARBA00022962"/>
    </source>
</evidence>
<dbReference type="Gene3D" id="3.40.50.2020">
    <property type="match status" value="1"/>
</dbReference>
<dbReference type="InterPro" id="IPR000836">
    <property type="entry name" value="PRTase_dom"/>
</dbReference>
<dbReference type="InterPro" id="IPR029057">
    <property type="entry name" value="PRTase-like"/>
</dbReference>
<dbReference type="PROSITE" id="PS51278">
    <property type="entry name" value="GATASE_TYPE_2"/>
    <property type="match status" value="1"/>
</dbReference>
<dbReference type="SUPFAM" id="SSF56235">
    <property type="entry name" value="N-terminal nucleophile aminohydrolases (Ntn hydrolases)"/>
    <property type="match status" value="1"/>
</dbReference>
<organism evidence="5 6">
    <name type="scientific">Actinobaculum massiliense ACS-171-V-Col2</name>
    <dbReference type="NCBI Taxonomy" id="883066"/>
    <lineage>
        <taxon>Bacteria</taxon>
        <taxon>Bacillati</taxon>
        <taxon>Actinomycetota</taxon>
        <taxon>Actinomycetes</taxon>
        <taxon>Actinomycetales</taxon>
        <taxon>Actinomycetaceae</taxon>
        <taxon>Actinobaculum</taxon>
    </lineage>
</organism>
<evidence type="ECO:0000313" key="6">
    <source>
        <dbReference type="Proteomes" id="UP000009888"/>
    </source>
</evidence>
<feature type="compositionally biased region" description="Basic and acidic residues" evidence="3">
    <location>
        <begin position="560"/>
        <end position="588"/>
    </location>
</feature>
<dbReference type="AlphaFoldDB" id="K9EHV0"/>